<dbReference type="AlphaFoldDB" id="A0A552U8J3"/>
<gene>
    <name evidence="2" type="ORF">FMM06_12605</name>
</gene>
<dbReference type="RefSeq" id="WP_144237741.1">
    <property type="nucleotide sequence ID" value="NZ_VJWA01000002.1"/>
</dbReference>
<proteinExistence type="predicted"/>
<evidence type="ECO:0000256" key="1">
    <source>
        <dbReference type="SAM" id="Phobius"/>
    </source>
</evidence>
<reference evidence="2 3" key="1">
    <citation type="submission" date="2019-07" db="EMBL/GenBank/DDBJ databases">
        <title>Novel species isolated from glacier.</title>
        <authorList>
            <person name="Liu Q."/>
            <person name="Xin Y.-H."/>
        </authorList>
    </citation>
    <scope>NUCLEOTIDE SEQUENCE [LARGE SCALE GENOMIC DNA]</scope>
    <source>
        <strain evidence="2 3">LB1R16</strain>
    </source>
</reference>
<name>A0A552U8J3_9SPHN</name>
<comment type="caution">
    <text evidence="2">The sequence shown here is derived from an EMBL/GenBank/DDBJ whole genome shotgun (WGS) entry which is preliminary data.</text>
</comment>
<keyword evidence="3" id="KW-1185">Reference proteome</keyword>
<evidence type="ECO:0000313" key="3">
    <source>
        <dbReference type="Proteomes" id="UP000317894"/>
    </source>
</evidence>
<keyword evidence="1" id="KW-0812">Transmembrane</keyword>
<accession>A0A552U8J3</accession>
<keyword evidence="1" id="KW-1133">Transmembrane helix</keyword>
<dbReference type="OrthoDB" id="1257168at2"/>
<feature type="transmembrane region" description="Helical" evidence="1">
    <location>
        <begin position="15"/>
        <end position="35"/>
    </location>
</feature>
<dbReference type="EMBL" id="VJWA01000002">
    <property type="protein sequence ID" value="TRW14536.1"/>
    <property type="molecule type" value="Genomic_DNA"/>
</dbReference>
<feature type="transmembrane region" description="Helical" evidence="1">
    <location>
        <begin position="42"/>
        <end position="65"/>
    </location>
</feature>
<keyword evidence="1" id="KW-0472">Membrane</keyword>
<protein>
    <submittedName>
        <fullName evidence="2">Uncharacterized protein</fullName>
    </submittedName>
</protein>
<sequence>MATKAIDLQRHLRPLMRNLAIATGVALLAAMLALGRGGAGGLGIGVLIFLSSALCGAVVGFLFAVPRLLDAEPTEGSPKRLLGGNDNVSRVSDWLTTMLIGIGLTQLGNINDGLIGFRDFLETHAHLYGSAANPSAGSLPVMGPLLLILGAVVGFLYLYLHTRIELVAGFREAEEVLTGPGANVVKAAAASGPHSGVLATQIADKGAVTIPDAIAVMQKSLFDTANAGFEQTIAIGRALATTSATERADYWFYLAAAYGQMHAELAGDAAAQGPVEGEALYAAERAVAIDPGYAKRLAELTDATGYNNDLATLADNPRLKAIIS</sequence>
<evidence type="ECO:0000313" key="2">
    <source>
        <dbReference type="EMBL" id="TRW14536.1"/>
    </source>
</evidence>
<organism evidence="2 3">
    <name type="scientific">Glacieibacterium frigidum</name>
    <dbReference type="NCBI Taxonomy" id="2593303"/>
    <lineage>
        <taxon>Bacteria</taxon>
        <taxon>Pseudomonadati</taxon>
        <taxon>Pseudomonadota</taxon>
        <taxon>Alphaproteobacteria</taxon>
        <taxon>Sphingomonadales</taxon>
        <taxon>Sphingosinicellaceae</taxon>
        <taxon>Glacieibacterium</taxon>
    </lineage>
</organism>
<dbReference type="Proteomes" id="UP000317894">
    <property type="component" value="Unassembled WGS sequence"/>
</dbReference>
<feature type="transmembrane region" description="Helical" evidence="1">
    <location>
        <begin position="141"/>
        <end position="160"/>
    </location>
</feature>